<dbReference type="Proteomes" id="UP000092544">
    <property type="component" value="Unassembled WGS sequence"/>
</dbReference>
<name>A0A1A8T9M4_9GAMM</name>
<organism evidence="3 4">
    <name type="scientific">Marinomonas spartinae</name>
    <dbReference type="NCBI Taxonomy" id="1792290"/>
    <lineage>
        <taxon>Bacteria</taxon>
        <taxon>Pseudomonadati</taxon>
        <taxon>Pseudomonadota</taxon>
        <taxon>Gammaproteobacteria</taxon>
        <taxon>Oceanospirillales</taxon>
        <taxon>Oceanospirillaceae</taxon>
        <taxon>Marinomonas</taxon>
    </lineage>
</organism>
<dbReference type="OrthoDB" id="9788155at2"/>
<dbReference type="InterPro" id="IPR002901">
    <property type="entry name" value="MGlyc_endo_b_GlcNAc-like_dom"/>
</dbReference>
<dbReference type="EMBL" id="FLOB01000002">
    <property type="protein sequence ID" value="SBS28312.1"/>
    <property type="molecule type" value="Genomic_DNA"/>
</dbReference>
<reference evidence="3 4" key="1">
    <citation type="submission" date="2016-06" db="EMBL/GenBank/DDBJ databases">
        <authorList>
            <person name="Kjaerup R.B."/>
            <person name="Dalgaard T.S."/>
            <person name="Juul-Madsen H.R."/>
        </authorList>
    </citation>
    <scope>NUCLEOTIDE SEQUENCE [LARGE SCALE GENOMIC DNA]</scope>
    <source>
        <strain evidence="3 4">CECT 8886</strain>
    </source>
</reference>
<gene>
    <name evidence="3" type="ORF">MSP8886_01120</name>
</gene>
<dbReference type="InterPro" id="IPR053195">
    <property type="entry name" value="Bax-like"/>
</dbReference>
<dbReference type="PANTHER" id="PTHR40572">
    <property type="entry name" value="PROTEIN BAX"/>
    <property type="match status" value="1"/>
</dbReference>
<dbReference type="Pfam" id="PF01832">
    <property type="entry name" value="Glucosaminidase"/>
    <property type="match status" value="1"/>
</dbReference>
<evidence type="ECO:0000256" key="1">
    <source>
        <dbReference type="SAM" id="MobiDB-lite"/>
    </source>
</evidence>
<accession>A0A1A8T9M4</accession>
<evidence type="ECO:0000259" key="2">
    <source>
        <dbReference type="SMART" id="SM00047"/>
    </source>
</evidence>
<feature type="region of interest" description="Disordered" evidence="1">
    <location>
        <begin position="32"/>
        <end position="60"/>
    </location>
</feature>
<evidence type="ECO:0000313" key="4">
    <source>
        <dbReference type="Proteomes" id="UP000092544"/>
    </source>
</evidence>
<dbReference type="AlphaFoldDB" id="A0A1A8T9M4"/>
<sequence>MERKILWLISFALIFTLWLKIESISKLNEKSASHTSSGQMSDQQSSEAEEAASLQDQANLSGESSAEEKDYFKKHPVTAKTPDFAAIQDVNERKKAFFSFLKPFVDEKNTQILQQRKRLFSLLTMLKKGDSLSAKDKAWLSDLRSSSGLDKVDNPKASDIKDLLNYIDIVPSSLVLAQAANESAWGTSRFATDGNNYFGQWCFRKGCGLVPESRDDGAAHEVRKFNDARESVFAYIDNLNQNAAYKKLRAIRANLRKDHDPITGLALVHGLDNYSQRGQAYVDEIEGLIQYNKLWRFNTQNTPKVSVN</sequence>
<feature type="compositionally biased region" description="Polar residues" evidence="1">
    <location>
        <begin position="33"/>
        <end position="46"/>
    </location>
</feature>
<dbReference type="PANTHER" id="PTHR40572:SF1">
    <property type="entry name" value="PROTEIN BAX"/>
    <property type="match status" value="1"/>
</dbReference>
<dbReference type="STRING" id="1792290.MSP8886_01120"/>
<dbReference type="SMART" id="SM00047">
    <property type="entry name" value="LYZ2"/>
    <property type="match status" value="1"/>
</dbReference>
<dbReference type="GO" id="GO:0004040">
    <property type="term" value="F:amidase activity"/>
    <property type="evidence" value="ECO:0007669"/>
    <property type="project" value="InterPro"/>
</dbReference>
<evidence type="ECO:0000313" key="3">
    <source>
        <dbReference type="EMBL" id="SBS28312.1"/>
    </source>
</evidence>
<proteinExistence type="predicted"/>
<dbReference type="Gene3D" id="1.10.530.10">
    <property type="match status" value="1"/>
</dbReference>
<protein>
    <recommendedName>
        <fullName evidence="2">Mannosyl-glycoprotein endo-beta-N-acetylglucosamidase-like domain-containing protein</fullName>
    </recommendedName>
</protein>
<feature type="domain" description="Mannosyl-glycoprotein endo-beta-N-acetylglucosamidase-like" evidence="2">
    <location>
        <begin position="151"/>
        <end position="282"/>
    </location>
</feature>
<keyword evidence="4" id="KW-1185">Reference proteome</keyword>